<feature type="compositionally biased region" description="Low complexity" evidence="1">
    <location>
        <begin position="360"/>
        <end position="371"/>
    </location>
</feature>
<gene>
    <name evidence="2" type="ORF">Agub_g14734</name>
</gene>
<feature type="compositionally biased region" description="Low complexity" evidence="1">
    <location>
        <begin position="387"/>
        <end position="404"/>
    </location>
</feature>
<organism evidence="2 3">
    <name type="scientific">Astrephomene gubernaculifera</name>
    <dbReference type="NCBI Taxonomy" id="47775"/>
    <lineage>
        <taxon>Eukaryota</taxon>
        <taxon>Viridiplantae</taxon>
        <taxon>Chlorophyta</taxon>
        <taxon>core chlorophytes</taxon>
        <taxon>Chlorophyceae</taxon>
        <taxon>CS clade</taxon>
        <taxon>Chlamydomonadales</taxon>
        <taxon>Astrephomenaceae</taxon>
        <taxon>Astrephomene</taxon>
    </lineage>
</organism>
<feature type="compositionally biased region" description="Low complexity" evidence="1">
    <location>
        <begin position="321"/>
        <end position="335"/>
    </location>
</feature>
<evidence type="ECO:0000313" key="3">
    <source>
        <dbReference type="Proteomes" id="UP001054857"/>
    </source>
</evidence>
<proteinExistence type="predicted"/>
<sequence length="537" mass="57246">MSSQLSPDEYDALDRILEAVDRNYAPQHPGAIIASGRAGPLADQTNFWAAGDAGAKLGANSTPAVNREPGALNAQNPQKPSPCHLSVMDFVTGVQDASLGQGTAVQTELGAFAVGRLANQAACTAVNPPPAMHHSWQAACSRPTDMHTGPPASCLGYDNRACASKTTTSDNSSSSPKSPAAKRPNLSAREVSAWNSLPVGPVPSMHPLVQQSLLLPPQQQQQPYLGQLPVAARPPQGAPDAPVPPGQTGHVPVPEPTTTYPMPECWAGRQQPQQPQLQPHQHGHVYPHEQRNQQGQQQQQAAALQWQQPPQVLRPPHVGHHAGQQQQAAVVSPQQDGMREGQQRGGVAQLRQQQGTCGEAHGAASPTAAAAQPPPQPTAPRPPPGRPWAAALAAPQPQHAAGLASNNSQPQLQPGAEMACTSHLVQQKQQQPRQAPHNGLQQQQQQQQAPHPQSYHPSNPQPWRPQPHLRQQHQPRMQRGQQQQQQPPHASQQWRTMLVPPPPPAALLGVSRMQCAQRPAATCPQVAAVAPGRAHQA</sequence>
<feature type="non-terminal residue" evidence="2">
    <location>
        <position position="537"/>
    </location>
</feature>
<feature type="compositionally biased region" description="Low complexity" evidence="1">
    <location>
        <begin position="270"/>
        <end position="280"/>
    </location>
</feature>
<feature type="compositionally biased region" description="Low complexity" evidence="1">
    <location>
        <begin position="466"/>
        <end position="493"/>
    </location>
</feature>
<feature type="region of interest" description="Disordered" evidence="1">
    <location>
        <begin position="164"/>
        <end position="187"/>
    </location>
</feature>
<evidence type="ECO:0000256" key="1">
    <source>
        <dbReference type="SAM" id="MobiDB-lite"/>
    </source>
</evidence>
<keyword evidence="3" id="KW-1185">Reference proteome</keyword>
<feature type="compositionally biased region" description="Polar residues" evidence="1">
    <location>
        <begin position="449"/>
        <end position="458"/>
    </location>
</feature>
<feature type="compositionally biased region" description="Low complexity" evidence="1">
    <location>
        <begin position="229"/>
        <end position="240"/>
    </location>
</feature>
<protein>
    <submittedName>
        <fullName evidence="2">Uncharacterized protein</fullName>
    </submittedName>
</protein>
<accession>A0AAD3E1X6</accession>
<comment type="caution">
    <text evidence="2">The sequence shown here is derived from an EMBL/GenBank/DDBJ whole genome shotgun (WGS) entry which is preliminary data.</text>
</comment>
<reference evidence="2 3" key="1">
    <citation type="journal article" date="2021" name="Sci. Rep.">
        <title>Genome sequencing of the multicellular alga Astrephomene provides insights into convergent evolution of germ-soma differentiation.</title>
        <authorList>
            <person name="Yamashita S."/>
            <person name="Yamamoto K."/>
            <person name="Matsuzaki R."/>
            <person name="Suzuki S."/>
            <person name="Yamaguchi H."/>
            <person name="Hirooka S."/>
            <person name="Minakuchi Y."/>
            <person name="Miyagishima S."/>
            <person name="Kawachi M."/>
            <person name="Toyoda A."/>
            <person name="Nozaki H."/>
        </authorList>
    </citation>
    <scope>NUCLEOTIDE SEQUENCE [LARGE SCALE GENOMIC DNA]</scope>
    <source>
        <strain evidence="2 3">NIES-4017</strain>
    </source>
</reference>
<evidence type="ECO:0000313" key="2">
    <source>
        <dbReference type="EMBL" id="GFR52196.1"/>
    </source>
</evidence>
<feature type="compositionally biased region" description="Low complexity" evidence="1">
    <location>
        <begin position="292"/>
        <end position="311"/>
    </location>
</feature>
<feature type="compositionally biased region" description="Pro residues" evidence="1">
    <location>
        <begin position="372"/>
        <end position="386"/>
    </location>
</feature>
<dbReference type="AlphaFoldDB" id="A0AAD3E1X6"/>
<name>A0AAD3E1X6_9CHLO</name>
<dbReference type="EMBL" id="BMAR01000059">
    <property type="protein sequence ID" value="GFR52196.1"/>
    <property type="molecule type" value="Genomic_DNA"/>
</dbReference>
<dbReference type="Proteomes" id="UP001054857">
    <property type="component" value="Unassembled WGS sequence"/>
</dbReference>
<feature type="compositionally biased region" description="Low complexity" evidence="1">
    <location>
        <begin position="164"/>
        <end position="184"/>
    </location>
</feature>
<feature type="region of interest" description="Disordered" evidence="1">
    <location>
        <begin position="229"/>
        <end position="506"/>
    </location>
</feature>